<keyword evidence="1" id="KW-1133">Transmembrane helix</keyword>
<keyword evidence="1" id="KW-0472">Membrane</keyword>
<organism evidence="2 3">
    <name type="scientific">Elysia marginata</name>
    <dbReference type="NCBI Taxonomy" id="1093978"/>
    <lineage>
        <taxon>Eukaryota</taxon>
        <taxon>Metazoa</taxon>
        <taxon>Spiralia</taxon>
        <taxon>Lophotrochozoa</taxon>
        <taxon>Mollusca</taxon>
        <taxon>Gastropoda</taxon>
        <taxon>Heterobranchia</taxon>
        <taxon>Euthyneura</taxon>
        <taxon>Panpulmonata</taxon>
        <taxon>Sacoglossa</taxon>
        <taxon>Placobranchoidea</taxon>
        <taxon>Plakobranchidae</taxon>
        <taxon>Elysia</taxon>
    </lineage>
</organism>
<name>A0AAV4F4L4_9GAST</name>
<reference evidence="2 3" key="1">
    <citation type="journal article" date="2021" name="Elife">
        <title>Chloroplast acquisition without the gene transfer in kleptoplastic sea slugs, Plakobranchus ocellatus.</title>
        <authorList>
            <person name="Maeda T."/>
            <person name="Takahashi S."/>
            <person name="Yoshida T."/>
            <person name="Shimamura S."/>
            <person name="Takaki Y."/>
            <person name="Nagai Y."/>
            <person name="Toyoda A."/>
            <person name="Suzuki Y."/>
            <person name="Arimoto A."/>
            <person name="Ishii H."/>
            <person name="Satoh N."/>
            <person name="Nishiyama T."/>
            <person name="Hasebe M."/>
            <person name="Maruyama T."/>
            <person name="Minagawa J."/>
            <person name="Obokata J."/>
            <person name="Shigenobu S."/>
        </authorList>
    </citation>
    <scope>NUCLEOTIDE SEQUENCE [LARGE SCALE GENOMIC DNA]</scope>
</reference>
<evidence type="ECO:0000313" key="3">
    <source>
        <dbReference type="Proteomes" id="UP000762676"/>
    </source>
</evidence>
<dbReference type="AlphaFoldDB" id="A0AAV4F4L4"/>
<sequence length="112" mass="12097">VVVVVVVVVVLVVVVLVVVVLVVVVLEALGLCVSVCHENEKHTGDAHCGKCQYTCTDIPNLRAYGNCQAQRATELCGADLGAVYRALNDAYVMYCPEGKLYTRVVYNSVCSY</sequence>
<accession>A0AAV4F4L4</accession>
<gene>
    <name evidence="2" type="ORF">ElyMa_003728200</name>
</gene>
<feature type="transmembrane region" description="Helical" evidence="1">
    <location>
        <begin position="6"/>
        <end position="33"/>
    </location>
</feature>
<evidence type="ECO:0000313" key="2">
    <source>
        <dbReference type="EMBL" id="GFR68288.1"/>
    </source>
</evidence>
<protein>
    <submittedName>
        <fullName evidence="2">Uncharacterized protein</fullName>
    </submittedName>
</protein>
<evidence type="ECO:0000256" key="1">
    <source>
        <dbReference type="SAM" id="Phobius"/>
    </source>
</evidence>
<feature type="non-terminal residue" evidence="2">
    <location>
        <position position="1"/>
    </location>
</feature>
<dbReference type="Proteomes" id="UP000762676">
    <property type="component" value="Unassembled WGS sequence"/>
</dbReference>
<comment type="caution">
    <text evidence="2">The sequence shown here is derived from an EMBL/GenBank/DDBJ whole genome shotgun (WGS) entry which is preliminary data.</text>
</comment>
<keyword evidence="3" id="KW-1185">Reference proteome</keyword>
<keyword evidence="1" id="KW-0812">Transmembrane</keyword>
<proteinExistence type="predicted"/>
<dbReference type="EMBL" id="BMAT01007640">
    <property type="protein sequence ID" value="GFR68288.1"/>
    <property type="molecule type" value="Genomic_DNA"/>
</dbReference>